<name>A0A323V3B7_9ACTN</name>
<sequence length="251" mass="27259">MICRHDDSSSHRTVGPCAHPTPEVLVSSTQDSAERAAAVPGIVLVPGLGLDERSSARLRQRIGGAVAILPGMGLRRPVGTLDELTAQLLAALPSHPVVLVGHSQSCQVVVAAAERDPRVVGVVLLGPTTDPRMRRLRVLAARWVRTAVWEPWWQAPLVLAQWLRTGPRAMTALWRQVAGDRVDERLRRVPVPVVVVRGDRDALCPHDWAAHLAGCAPRGRLVELPRAAHMTPQTRPDDVARLVREVLAALS</sequence>
<reference evidence="2 3" key="1">
    <citation type="submission" date="2018-06" db="EMBL/GenBank/DDBJ databases">
        <title>Draft genome sequence of Modestobacter versicolor CP153-2.</title>
        <authorList>
            <person name="Gundlapally S.R."/>
        </authorList>
    </citation>
    <scope>NUCLEOTIDE SEQUENCE [LARGE SCALE GENOMIC DNA]</scope>
    <source>
        <strain evidence="2 3">CP153-2</strain>
    </source>
</reference>
<dbReference type="Proteomes" id="UP000247602">
    <property type="component" value="Unassembled WGS sequence"/>
</dbReference>
<dbReference type="Gene3D" id="3.40.50.1820">
    <property type="entry name" value="alpha/beta hydrolase"/>
    <property type="match status" value="1"/>
</dbReference>
<gene>
    <name evidence="2" type="ORF">DMO24_21320</name>
</gene>
<dbReference type="InterPro" id="IPR029058">
    <property type="entry name" value="AB_hydrolase_fold"/>
</dbReference>
<dbReference type="PANTHER" id="PTHR43689:SF8">
    <property type="entry name" value="ALPHA_BETA-HYDROLASES SUPERFAMILY PROTEIN"/>
    <property type="match status" value="1"/>
</dbReference>
<feature type="domain" description="AB hydrolase-1" evidence="1">
    <location>
        <begin position="42"/>
        <end position="241"/>
    </location>
</feature>
<dbReference type="AlphaFoldDB" id="A0A323V3B7"/>
<dbReference type="GO" id="GO:0003824">
    <property type="term" value="F:catalytic activity"/>
    <property type="evidence" value="ECO:0007669"/>
    <property type="project" value="UniProtKB-ARBA"/>
</dbReference>
<comment type="caution">
    <text evidence="2">The sequence shown here is derived from an EMBL/GenBank/DDBJ whole genome shotgun (WGS) entry which is preliminary data.</text>
</comment>
<dbReference type="Pfam" id="PF12697">
    <property type="entry name" value="Abhydrolase_6"/>
    <property type="match status" value="1"/>
</dbReference>
<keyword evidence="3" id="KW-1185">Reference proteome</keyword>
<evidence type="ECO:0000259" key="1">
    <source>
        <dbReference type="Pfam" id="PF12697"/>
    </source>
</evidence>
<dbReference type="PANTHER" id="PTHR43689">
    <property type="entry name" value="HYDROLASE"/>
    <property type="match status" value="1"/>
</dbReference>
<evidence type="ECO:0000313" key="2">
    <source>
        <dbReference type="EMBL" id="PZA19329.1"/>
    </source>
</evidence>
<organism evidence="2 3">
    <name type="scientific">Modestobacter versicolor</name>
    <dbReference type="NCBI Taxonomy" id="429133"/>
    <lineage>
        <taxon>Bacteria</taxon>
        <taxon>Bacillati</taxon>
        <taxon>Actinomycetota</taxon>
        <taxon>Actinomycetes</taxon>
        <taxon>Geodermatophilales</taxon>
        <taxon>Geodermatophilaceae</taxon>
        <taxon>Modestobacter</taxon>
    </lineage>
</organism>
<accession>A0A323V3B7</accession>
<dbReference type="EMBL" id="QKNV01000364">
    <property type="protein sequence ID" value="PZA19329.1"/>
    <property type="molecule type" value="Genomic_DNA"/>
</dbReference>
<dbReference type="OrthoDB" id="9770427at2"/>
<evidence type="ECO:0000313" key="3">
    <source>
        <dbReference type="Proteomes" id="UP000247602"/>
    </source>
</evidence>
<protein>
    <recommendedName>
        <fullName evidence="1">AB hydrolase-1 domain-containing protein</fullName>
    </recommendedName>
</protein>
<dbReference type="SUPFAM" id="SSF53474">
    <property type="entry name" value="alpha/beta-Hydrolases"/>
    <property type="match status" value="1"/>
</dbReference>
<proteinExistence type="predicted"/>
<dbReference type="InterPro" id="IPR000073">
    <property type="entry name" value="AB_hydrolase_1"/>
</dbReference>